<protein>
    <recommendedName>
        <fullName evidence="10">4-coumarate--CoA ligase</fullName>
    </recommendedName>
</protein>
<dbReference type="Gene3D" id="3.40.50.12780">
    <property type="entry name" value="N-terminal domain of ligase-like"/>
    <property type="match status" value="1"/>
</dbReference>
<dbReference type="PANTHER" id="PTHR24096:SF317">
    <property type="entry name" value="ADENYLATE-FORMING ENZYME AFEA"/>
    <property type="match status" value="1"/>
</dbReference>
<keyword evidence="9" id="KW-1185">Reference proteome</keyword>
<evidence type="ECO:0000313" key="8">
    <source>
        <dbReference type="EMBL" id="CZT16520.1"/>
    </source>
</evidence>
<evidence type="ECO:0008006" key="10">
    <source>
        <dbReference type="Google" id="ProtNLM"/>
    </source>
</evidence>
<dbReference type="STRING" id="112498.A0A2D3UUC0"/>
<evidence type="ECO:0000259" key="6">
    <source>
        <dbReference type="Pfam" id="PF00501"/>
    </source>
</evidence>
<dbReference type="Proteomes" id="UP000225277">
    <property type="component" value="Unassembled WGS sequence"/>
</dbReference>
<evidence type="ECO:0000256" key="1">
    <source>
        <dbReference type="ARBA" id="ARBA00005179"/>
    </source>
</evidence>
<dbReference type="GO" id="GO:0005524">
    <property type="term" value="F:ATP binding"/>
    <property type="evidence" value="ECO:0007669"/>
    <property type="project" value="UniProtKB-KW"/>
</dbReference>
<evidence type="ECO:0000256" key="4">
    <source>
        <dbReference type="ARBA" id="ARBA00022741"/>
    </source>
</evidence>
<dbReference type="GeneID" id="35597573"/>
<evidence type="ECO:0000259" key="7">
    <source>
        <dbReference type="Pfam" id="PF13193"/>
    </source>
</evidence>
<feature type="domain" description="AMP-dependent synthetase/ligase" evidence="6">
    <location>
        <begin position="91"/>
        <end position="424"/>
    </location>
</feature>
<keyword evidence="5" id="KW-0067">ATP-binding</keyword>
<evidence type="ECO:0000256" key="5">
    <source>
        <dbReference type="ARBA" id="ARBA00022840"/>
    </source>
</evidence>
<dbReference type="RefSeq" id="XP_023623413.1">
    <property type="nucleotide sequence ID" value="XM_023767645.1"/>
</dbReference>
<dbReference type="AlphaFoldDB" id="A0A2D3UUC0"/>
<accession>A0A2D3UUC0</accession>
<proteinExistence type="inferred from homology"/>
<dbReference type="InterPro" id="IPR000873">
    <property type="entry name" value="AMP-dep_synth/lig_dom"/>
</dbReference>
<dbReference type="InterPro" id="IPR025110">
    <property type="entry name" value="AMP-bd_C"/>
</dbReference>
<dbReference type="InterPro" id="IPR042099">
    <property type="entry name" value="ANL_N_sf"/>
</dbReference>
<reference evidence="8 9" key="1">
    <citation type="submission" date="2016-03" db="EMBL/GenBank/DDBJ databases">
        <authorList>
            <person name="Ploux O."/>
        </authorList>
    </citation>
    <scope>NUCLEOTIDE SEQUENCE [LARGE SCALE GENOMIC DNA]</scope>
    <source>
        <strain evidence="8 9">URUG2</strain>
    </source>
</reference>
<sequence length="564" mass="62813">MLAQYLLGKFRALVRLLIQCVSPRQVKLETATYLRGSKTSELDDEDHNVVEWAFSGAYDGDKPILIDAENPARSLSKNKSLDLVTRLSGSFEPGSTVCLHLQNNILYPILVLAILATGCKWTGTNPACTRSELEDHLRVSRSKYIITSEDHEDMVFDVLCRMDEDIELILFSDVTVERPPSKDGKHPTLHDLLANSTFLPLESRYQRLSARTAATLMASSGTTGLPKMAIRAHGALVCESRSDELQDAHKPYKIRRLFCTPMFHAYSFPKMVINPLRQGQPTYYMQRFDDTFIQKLSLYSITDIITVPPILSRLVDQARGGDAKPLLQSLRTIICAGAPLTVKLRDEFIQLFSNPPQLIQEWGMTECGCISRAGDLDADMPTTVGRPVAGYLVKISQEERVEIPGGGFASELLVKGPQLMDCYLGDDSATASHVTSDGWYKTGDVGYLDARGRIFLVDRAKDIIKVNGWQVSAAELEKTVLQVPGVMDAAALSMGHSLDEHPYICVVRTDHGVSEKEIREVLRSQLSRYKGSRCELQFVDGLPRAASGKLLRRKLKAQLTHREK</sequence>
<evidence type="ECO:0000256" key="3">
    <source>
        <dbReference type="ARBA" id="ARBA00022598"/>
    </source>
</evidence>
<evidence type="ECO:0000313" key="9">
    <source>
        <dbReference type="Proteomes" id="UP000225277"/>
    </source>
</evidence>
<dbReference type="Pfam" id="PF00501">
    <property type="entry name" value="AMP-binding"/>
    <property type="match status" value="1"/>
</dbReference>
<dbReference type="InterPro" id="IPR045851">
    <property type="entry name" value="AMP-bd_C_sf"/>
</dbReference>
<dbReference type="Gene3D" id="3.30.300.30">
    <property type="match status" value="1"/>
</dbReference>
<dbReference type="InterPro" id="IPR020845">
    <property type="entry name" value="AMP-binding_CS"/>
</dbReference>
<dbReference type="Pfam" id="PF13193">
    <property type="entry name" value="AMP-binding_C"/>
    <property type="match status" value="1"/>
</dbReference>
<organism evidence="8 9">
    <name type="scientific">Ramularia collo-cygni</name>
    <dbReference type="NCBI Taxonomy" id="112498"/>
    <lineage>
        <taxon>Eukaryota</taxon>
        <taxon>Fungi</taxon>
        <taxon>Dikarya</taxon>
        <taxon>Ascomycota</taxon>
        <taxon>Pezizomycotina</taxon>
        <taxon>Dothideomycetes</taxon>
        <taxon>Dothideomycetidae</taxon>
        <taxon>Mycosphaerellales</taxon>
        <taxon>Mycosphaerellaceae</taxon>
        <taxon>Ramularia</taxon>
    </lineage>
</organism>
<name>A0A2D3UUC0_9PEZI</name>
<dbReference type="OrthoDB" id="6509636at2759"/>
<dbReference type="PROSITE" id="PS00455">
    <property type="entry name" value="AMP_BINDING"/>
    <property type="match status" value="1"/>
</dbReference>
<comment type="pathway">
    <text evidence="1">Secondary metabolite biosynthesis.</text>
</comment>
<dbReference type="EMBL" id="FJUY01000002">
    <property type="protein sequence ID" value="CZT16520.1"/>
    <property type="molecule type" value="Genomic_DNA"/>
</dbReference>
<keyword evidence="3" id="KW-0436">Ligase</keyword>
<feature type="domain" description="AMP-binding enzyme C-terminal" evidence="7">
    <location>
        <begin position="475"/>
        <end position="549"/>
    </location>
</feature>
<keyword evidence="4" id="KW-0547">Nucleotide-binding</keyword>
<evidence type="ECO:0000256" key="2">
    <source>
        <dbReference type="ARBA" id="ARBA00006432"/>
    </source>
</evidence>
<dbReference type="PANTHER" id="PTHR24096">
    <property type="entry name" value="LONG-CHAIN-FATTY-ACID--COA LIGASE"/>
    <property type="match status" value="1"/>
</dbReference>
<gene>
    <name evidence="8" type="ORF">RCC_02355</name>
</gene>
<dbReference type="GO" id="GO:0019748">
    <property type="term" value="P:secondary metabolic process"/>
    <property type="evidence" value="ECO:0007669"/>
    <property type="project" value="TreeGrafter"/>
</dbReference>
<comment type="similarity">
    <text evidence="2">Belongs to the ATP-dependent AMP-binding enzyme family.</text>
</comment>
<dbReference type="SUPFAM" id="SSF56801">
    <property type="entry name" value="Acetyl-CoA synthetase-like"/>
    <property type="match status" value="1"/>
</dbReference>
<dbReference type="GO" id="GO:0016405">
    <property type="term" value="F:CoA-ligase activity"/>
    <property type="evidence" value="ECO:0007669"/>
    <property type="project" value="TreeGrafter"/>
</dbReference>